<name>A0A399D0I6_9BACT</name>
<keyword evidence="3" id="KW-1185">Reference proteome</keyword>
<accession>A0A399D0I6</accession>
<dbReference type="AlphaFoldDB" id="A0A399D0I6"/>
<evidence type="ECO:0000256" key="1">
    <source>
        <dbReference type="SAM" id="Phobius"/>
    </source>
</evidence>
<sequence length="209" mass="24216">MIDISKDVFNFFLGAVFGFMSSIGLVLFKYYYFRPKLKIKSVSIEKGEKFSCLSLRIFNLGKRPAKNAIGTITIENLKPDDILPDSQFKFTRDIHEGYEKFGLIKDEIVYLKKGLFREIELEPIAWSEIGNRSSITIYPQMSRLLDVCRFIRLSDHHQIQIPSSKSWQEILVILKPQNYDITISVSADDGILVQKRFKLYYDGVDVTLK</sequence>
<keyword evidence="1" id="KW-1133">Transmembrane helix</keyword>
<organism evidence="2 3">
    <name type="scientific">Mariniphaga sediminis</name>
    <dbReference type="NCBI Taxonomy" id="1628158"/>
    <lineage>
        <taxon>Bacteria</taxon>
        <taxon>Pseudomonadati</taxon>
        <taxon>Bacteroidota</taxon>
        <taxon>Bacteroidia</taxon>
        <taxon>Marinilabiliales</taxon>
        <taxon>Prolixibacteraceae</taxon>
        <taxon>Mariniphaga</taxon>
    </lineage>
</organism>
<proteinExistence type="predicted"/>
<dbReference type="RefSeq" id="WP_119350388.1">
    <property type="nucleotide sequence ID" value="NZ_QWET01000008.1"/>
</dbReference>
<protein>
    <submittedName>
        <fullName evidence="2">Uncharacterized protein</fullName>
    </submittedName>
</protein>
<gene>
    <name evidence="2" type="ORF">D1164_12860</name>
</gene>
<keyword evidence="1" id="KW-0812">Transmembrane</keyword>
<dbReference type="Proteomes" id="UP000266441">
    <property type="component" value="Unassembled WGS sequence"/>
</dbReference>
<evidence type="ECO:0000313" key="3">
    <source>
        <dbReference type="Proteomes" id="UP000266441"/>
    </source>
</evidence>
<comment type="caution">
    <text evidence="2">The sequence shown here is derived from an EMBL/GenBank/DDBJ whole genome shotgun (WGS) entry which is preliminary data.</text>
</comment>
<dbReference type="EMBL" id="QWET01000008">
    <property type="protein sequence ID" value="RIH64923.1"/>
    <property type="molecule type" value="Genomic_DNA"/>
</dbReference>
<evidence type="ECO:0000313" key="2">
    <source>
        <dbReference type="EMBL" id="RIH64923.1"/>
    </source>
</evidence>
<keyword evidence="1" id="KW-0472">Membrane</keyword>
<feature type="transmembrane region" description="Helical" evidence="1">
    <location>
        <begin position="12"/>
        <end position="32"/>
    </location>
</feature>
<reference evidence="2 3" key="1">
    <citation type="journal article" date="2015" name="Int. J. Syst. Evol. Microbiol.">
        <title>Mariniphaga sediminis sp. nov., isolated from coastal sediment.</title>
        <authorList>
            <person name="Wang F.Q."/>
            <person name="Shen Q.Y."/>
            <person name="Chen G.J."/>
            <person name="Du Z.J."/>
        </authorList>
    </citation>
    <scope>NUCLEOTIDE SEQUENCE [LARGE SCALE GENOMIC DNA]</scope>
    <source>
        <strain evidence="2 3">SY21</strain>
    </source>
</reference>